<dbReference type="SUPFAM" id="SSF48452">
    <property type="entry name" value="TPR-like"/>
    <property type="match status" value="1"/>
</dbReference>
<dbReference type="InterPro" id="IPR041656">
    <property type="entry name" value="TPR_5"/>
</dbReference>
<evidence type="ECO:0000256" key="1">
    <source>
        <dbReference type="PROSITE-ProRule" id="PRU00339"/>
    </source>
</evidence>
<keyword evidence="1" id="KW-0802">TPR repeat</keyword>
<feature type="repeat" description="TPR" evidence="1">
    <location>
        <begin position="95"/>
        <end position="128"/>
    </location>
</feature>
<dbReference type="InterPro" id="IPR019734">
    <property type="entry name" value="TPR_rpt"/>
</dbReference>
<dbReference type="Proteomes" id="UP000002066">
    <property type="component" value="Chromosome"/>
</dbReference>
<dbReference type="PROSITE" id="PS50005">
    <property type="entry name" value="TPR"/>
    <property type="match status" value="1"/>
</dbReference>
<reference evidence="3 4" key="1">
    <citation type="submission" date="2011-01" db="EMBL/GenBank/DDBJ databases">
        <title>Complete sequence of chromosome of Streptomyces flavogriseus ATCC 33331.</title>
        <authorList>
            <consortium name="US DOE Joint Genome Institute"/>
            <person name="Lucas S."/>
            <person name="Copeland A."/>
            <person name="Lapidus A."/>
            <person name="Cheng J.-F."/>
            <person name="Goodwin L."/>
            <person name="Pitluck S."/>
            <person name="Davenport K."/>
            <person name="Detter J.C."/>
            <person name="Han C."/>
            <person name="Tapia R."/>
            <person name="Land M."/>
            <person name="Hauser L."/>
            <person name="Kyrpides N."/>
            <person name="Ivanova N."/>
            <person name="Ovchinnikova G."/>
            <person name="Pagani I."/>
            <person name="Brumm P."/>
            <person name="Mead D."/>
            <person name="Woyke T."/>
        </authorList>
    </citation>
    <scope>NUCLEOTIDE SEQUENCE [LARGE SCALE GENOMIC DNA]</scope>
    <source>
        <strain evidence="4">ATCC 33331 / IAF-45CD</strain>
    </source>
</reference>
<dbReference type="AlphaFoldDB" id="A0A8D3WLP3"/>
<protein>
    <recommendedName>
        <fullName evidence="2">Tetratrico peptide repeat group 5 domain-containing protein</fullName>
    </recommendedName>
</protein>
<dbReference type="InterPro" id="IPR011990">
    <property type="entry name" value="TPR-like_helical_dom_sf"/>
</dbReference>
<sequence length="183" mass="20118">MPPTLSATPGIGCDDGRMNAQEKDELLAQAVKLREEGHPEQARERLLSLTAAFPEAVDVAYQTAWVHDVLGLEAEAVPYYERSLQDDGLGEEDRRGALLGLGSTYRVLGRFGQAVETLRQGVSEFPDDGALQTFLAMALFNTGEHHEATQLLLRLVAATSDSPHVQRYRPAIEHYAADLTRTM</sequence>
<evidence type="ECO:0000313" key="4">
    <source>
        <dbReference type="Proteomes" id="UP000002066"/>
    </source>
</evidence>
<dbReference type="Pfam" id="PF12688">
    <property type="entry name" value="TPR_5"/>
    <property type="match status" value="1"/>
</dbReference>
<dbReference type="EMBL" id="CP002475">
    <property type="protein sequence ID" value="ADW07420.1"/>
    <property type="molecule type" value="Genomic_DNA"/>
</dbReference>
<feature type="domain" description="Tetratrico peptide repeat group 5" evidence="2">
    <location>
        <begin position="59"/>
        <end position="179"/>
    </location>
</feature>
<proteinExistence type="predicted"/>
<accession>A0A8D3WLP3</accession>
<evidence type="ECO:0000313" key="3">
    <source>
        <dbReference type="EMBL" id="ADW07420.1"/>
    </source>
</evidence>
<evidence type="ECO:0000259" key="2">
    <source>
        <dbReference type="Pfam" id="PF12688"/>
    </source>
</evidence>
<dbReference type="KEGG" id="sfa:Sfla_6034"/>
<gene>
    <name evidence="3" type="ordered locus">Sfla_6034</name>
</gene>
<organism evidence="3 4">
    <name type="scientific">Streptomyces pratensis (strain ATCC 33331 / IAF-45CD)</name>
    <dbReference type="NCBI Taxonomy" id="591167"/>
    <lineage>
        <taxon>Bacteria</taxon>
        <taxon>Bacillati</taxon>
        <taxon>Actinomycetota</taxon>
        <taxon>Actinomycetes</taxon>
        <taxon>Kitasatosporales</taxon>
        <taxon>Streptomycetaceae</taxon>
        <taxon>Streptomyces</taxon>
    </lineage>
</organism>
<dbReference type="Gene3D" id="1.25.40.10">
    <property type="entry name" value="Tetratricopeptide repeat domain"/>
    <property type="match status" value="1"/>
</dbReference>
<name>A0A8D3WLP3_STRFA</name>